<dbReference type="EMBL" id="LT629792">
    <property type="protein sequence ID" value="SDT85735.1"/>
    <property type="molecule type" value="Genomic_DNA"/>
</dbReference>
<protein>
    <recommendedName>
        <fullName evidence="3">Tail terminator</fullName>
    </recommendedName>
</protein>
<dbReference type="RefSeq" id="WP_092648098.1">
    <property type="nucleotide sequence ID" value="NZ_LT629792.1"/>
</dbReference>
<proteinExistence type="predicted"/>
<evidence type="ECO:0000313" key="2">
    <source>
        <dbReference type="Proteomes" id="UP000198976"/>
    </source>
</evidence>
<sequence>MSGFVSVDAKLIVMSLLKRLLDGVQVVSTRPDGAGKPARFVRVISTGGGGRYGRVLQESQVTVDSYAESTARAMRLALTVNDVMESLPTVTSPVVSVHGTTPAEFPDPDTAQARCTATYQITIKTTPAT</sequence>
<organism evidence="1 2">
    <name type="scientific">Schaalia radingae</name>
    <dbReference type="NCBI Taxonomy" id="131110"/>
    <lineage>
        <taxon>Bacteria</taxon>
        <taxon>Bacillati</taxon>
        <taxon>Actinomycetota</taxon>
        <taxon>Actinomycetes</taxon>
        <taxon>Actinomycetales</taxon>
        <taxon>Actinomycetaceae</taxon>
        <taxon>Schaalia</taxon>
    </lineage>
</organism>
<accession>A0ABY0V4V7</accession>
<evidence type="ECO:0008006" key="3">
    <source>
        <dbReference type="Google" id="ProtNLM"/>
    </source>
</evidence>
<evidence type="ECO:0000313" key="1">
    <source>
        <dbReference type="EMBL" id="SDT85735.1"/>
    </source>
</evidence>
<dbReference type="Proteomes" id="UP000198976">
    <property type="component" value="Chromosome I"/>
</dbReference>
<keyword evidence="2" id="KW-1185">Reference proteome</keyword>
<gene>
    <name evidence="1" type="ORF">SAMN04489714_0145</name>
</gene>
<reference evidence="1 2" key="1">
    <citation type="submission" date="2016-10" db="EMBL/GenBank/DDBJ databases">
        <authorList>
            <person name="Varghese N."/>
            <person name="Submissions S."/>
        </authorList>
    </citation>
    <scope>NUCLEOTIDE SEQUENCE [LARGE SCALE GENOMIC DNA]</scope>
    <source>
        <strain evidence="1 2">DSM 9169</strain>
    </source>
</reference>
<name>A0ABY0V4V7_9ACTO</name>